<feature type="region of interest" description="Disordered" evidence="1">
    <location>
        <begin position="75"/>
        <end position="100"/>
    </location>
</feature>
<accession>A0A1S5XXY6</accession>
<keyword evidence="3" id="KW-1185">Reference proteome</keyword>
<proteinExistence type="predicted"/>
<dbReference type="EMBL" id="KY352473">
    <property type="protein sequence ID" value="AQQ73621.1"/>
    <property type="molecule type" value="Genomic_DNA"/>
</dbReference>
<protein>
    <submittedName>
        <fullName evidence="2">E1B 19K</fullName>
    </submittedName>
</protein>
<feature type="compositionally biased region" description="Acidic residues" evidence="1">
    <location>
        <begin position="90"/>
        <end position="100"/>
    </location>
</feature>
<evidence type="ECO:0000256" key="1">
    <source>
        <dbReference type="SAM" id="MobiDB-lite"/>
    </source>
</evidence>
<reference evidence="2 3" key="1">
    <citation type="submission" date="2016-12" db="EMBL/GenBank/DDBJ databases">
        <title>A novel cetacean adenovirus in stranded harbour porpoises from the North Sea: detection and molecular characterization.</title>
        <authorList>
            <person name="van Beurden S.J."/>
            <person name="Ijsseldijk L.L."/>
            <person name="van de Bildt M."/>
            <person name="Begeman L."/>
            <person name="Wellehan J.F.X.Jr."/>
            <person name="Watzek T.B."/>
            <person name="Vrieze G."/>
            <person name="Grone A."/>
            <person name="Kuiken T."/>
            <person name="Verheije M.H."/>
            <person name="Penzes J.J."/>
        </authorList>
    </citation>
    <scope>NUCLEOTIDE SEQUENCE [LARGE SCALE GENOMIC DNA]</scope>
    <source>
        <strain evidence="2 3">HpAdV-1</strain>
    </source>
</reference>
<organism evidence="2 3">
    <name type="scientific">Harbour porpoise adenovirus 1</name>
    <dbReference type="NCBI Taxonomy" id="1958807"/>
    <lineage>
        <taxon>Viruses</taxon>
        <taxon>Varidnaviria</taxon>
        <taxon>Bamfordvirae</taxon>
        <taxon>Preplasmiviricota</taxon>
        <taxon>Polisuviricotina</taxon>
        <taxon>Pharingeaviricetes</taxon>
        <taxon>Rowavirales</taxon>
        <taxon>Adenoviridae</taxon>
        <taxon>Mastadenovirus</taxon>
        <taxon>Mastadenovirus phocoenae</taxon>
    </lineage>
</organism>
<dbReference type="Proteomes" id="UP000316949">
    <property type="component" value="Segment"/>
</dbReference>
<name>A0A1S5XXY6_9ADEN</name>
<feature type="non-terminal residue" evidence="2">
    <location>
        <position position="1"/>
    </location>
</feature>
<sequence>YSKAFVSEIISLLVWPKIRFVLNYQKIAALESEIHPSMSISHLPPISRMVPTNRLREQNSGEVQESEEEVLAQNLVSPQEITSQSSSSESESEEEWSAMD</sequence>
<evidence type="ECO:0000313" key="3">
    <source>
        <dbReference type="Proteomes" id="UP000316949"/>
    </source>
</evidence>
<evidence type="ECO:0000313" key="2">
    <source>
        <dbReference type="EMBL" id="AQQ73621.1"/>
    </source>
</evidence>